<evidence type="ECO:0000256" key="1">
    <source>
        <dbReference type="ARBA" id="ARBA00023172"/>
    </source>
</evidence>
<dbReference type="GO" id="GO:0003677">
    <property type="term" value="F:DNA binding"/>
    <property type="evidence" value="ECO:0007669"/>
    <property type="project" value="InterPro"/>
</dbReference>
<dbReference type="InterPro" id="IPR002104">
    <property type="entry name" value="Integrase_catalytic"/>
</dbReference>
<feature type="domain" description="Tyr recombinase" evidence="2">
    <location>
        <begin position="1"/>
        <end position="72"/>
    </location>
</feature>
<gene>
    <name evidence="3" type="ORF">AU252_16310</name>
</gene>
<dbReference type="InterPro" id="IPR013762">
    <property type="entry name" value="Integrase-like_cat_sf"/>
</dbReference>
<dbReference type="SUPFAM" id="SSF56349">
    <property type="entry name" value="DNA breaking-rejoining enzymes"/>
    <property type="match status" value="1"/>
</dbReference>
<dbReference type="Proteomes" id="UP000065151">
    <property type="component" value="Chromosome"/>
</dbReference>
<protein>
    <recommendedName>
        <fullName evidence="2">Tyr recombinase domain-containing protein</fullName>
    </recommendedName>
</protein>
<evidence type="ECO:0000259" key="2">
    <source>
        <dbReference type="PROSITE" id="PS51898"/>
    </source>
</evidence>
<sequence length="72" mass="8037">MRRGELCGLRWQDVDLAARRLVVCVQLVQVGKEVVEGTIKTDAGQDRVVALSDRAVAALLTWQFQQGQEREA</sequence>
<dbReference type="EMBL" id="CP013747">
    <property type="protein sequence ID" value="ALV42514.1"/>
    <property type="molecule type" value="Genomic_DNA"/>
</dbReference>
<keyword evidence="1" id="KW-0233">DNA recombination</keyword>
<dbReference type="STRING" id="121292.AU252_16310"/>
<dbReference type="InterPro" id="IPR011010">
    <property type="entry name" value="DNA_brk_join_enz"/>
</dbReference>
<reference evidence="3 4" key="1">
    <citation type="submission" date="2015-12" db="EMBL/GenBank/DDBJ databases">
        <authorList>
            <person name="Shamseldin A."/>
            <person name="Moawad H."/>
            <person name="Abd El-Rahim W.M."/>
            <person name="Sadowsky M.J."/>
        </authorList>
    </citation>
    <scope>NUCLEOTIDE SEQUENCE [LARGE SCALE GENOMIC DNA]</scope>
    <source>
        <strain evidence="3 4">Ar51</strain>
    </source>
</reference>
<dbReference type="GO" id="GO:0015074">
    <property type="term" value="P:DNA integration"/>
    <property type="evidence" value="ECO:0007669"/>
    <property type="project" value="InterPro"/>
</dbReference>
<dbReference type="GO" id="GO:0006310">
    <property type="term" value="P:DNA recombination"/>
    <property type="evidence" value="ECO:0007669"/>
    <property type="project" value="UniProtKB-KW"/>
</dbReference>
<organism evidence="3">
    <name type="scientific">Pseudarthrobacter sulfonivorans</name>
    <dbReference type="NCBI Taxonomy" id="121292"/>
    <lineage>
        <taxon>Bacteria</taxon>
        <taxon>Bacillati</taxon>
        <taxon>Actinomycetota</taxon>
        <taxon>Actinomycetes</taxon>
        <taxon>Micrococcales</taxon>
        <taxon>Micrococcaceae</taxon>
        <taxon>Pseudarthrobacter</taxon>
    </lineage>
</organism>
<name>A0A0U2XF62_9MICC</name>
<evidence type="ECO:0000313" key="4">
    <source>
        <dbReference type="Proteomes" id="UP000065151"/>
    </source>
</evidence>
<dbReference type="KEGG" id="psul:AU252_16310"/>
<dbReference type="Gene3D" id="1.10.443.10">
    <property type="entry name" value="Intergrase catalytic core"/>
    <property type="match status" value="1"/>
</dbReference>
<proteinExistence type="predicted"/>
<dbReference type="AlphaFoldDB" id="A0A0U2XF62"/>
<dbReference type="PROSITE" id="PS51898">
    <property type="entry name" value="TYR_RECOMBINASE"/>
    <property type="match status" value="1"/>
</dbReference>
<evidence type="ECO:0000313" key="3">
    <source>
        <dbReference type="EMBL" id="ALV42514.1"/>
    </source>
</evidence>
<accession>A0A0U2XF62</accession>